<dbReference type="Gene3D" id="3.30.565.10">
    <property type="entry name" value="Histidine kinase-like ATPase, C-terminal domain"/>
    <property type="match status" value="1"/>
</dbReference>
<evidence type="ECO:0000256" key="9">
    <source>
        <dbReference type="ARBA" id="ARBA00022729"/>
    </source>
</evidence>
<dbReference type="SUPFAM" id="SSF55785">
    <property type="entry name" value="PYP-like sensor domain (PAS domain)"/>
    <property type="match status" value="1"/>
</dbReference>
<dbReference type="SMART" id="SM00387">
    <property type="entry name" value="HATPase_c"/>
    <property type="match status" value="1"/>
</dbReference>
<dbReference type="CDD" id="cd13705">
    <property type="entry name" value="PBP2_BvgS_D1"/>
    <property type="match status" value="1"/>
</dbReference>
<dbReference type="InterPro" id="IPR005467">
    <property type="entry name" value="His_kinase_dom"/>
</dbReference>
<dbReference type="InterPro" id="IPR013767">
    <property type="entry name" value="PAS_fold"/>
</dbReference>
<dbReference type="InterPro" id="IPR049870">
    <property type="entry name" value="BvgS-like_periplasmic1"/>
</dbReference>
<evidence type="ECO:0000256" key="2">
    <source>
        <dbReference type="ARBA" id="ARBA00004429"/>
    </source>
</evidence>
<feature type="modified residue" description="Phosphohistidine" evidence="15">
    <location>
        <position position="1133"/>
    </location>
</feature>
<evidence type="ECO:0000259" key="22">
    <source>
        <dbReference type="PROSITE" id="PS50894"/>
    </source>
</evidence>
<feature type="signal peptide" evidence="17">
    <location>
        <begin position="1"/>
        <end position="22"/>
    </location>
</feature>
<keyword evidence="14" id="KW-0472">Membrane</keyword>
<keyword evidence="11" id="KW-0067">ATP-binding</keyword>
<dbReference type="CDD" id="cd16922">
    <property type="entry name" value="HATPase_EvgS-ArcB-TorS-like"/>
    <property type="match status" value="1"/>
</dbReference>
<evidence type="ECO:0000256" key="11">
    <source>
        <dbReference type="ARBA" id="ARBA00022840"/>
    </source>
</evidence>
<dbReference type="InterPro" id="IPR001789">
    <property type="entry name" value="Sig_transdc_resp-reg_receiver"/>
</dbReference>
<dbReference type="SMART" id="SM00091">
    <property type="entry name" value="PAS"/>
    <property type="match status" value="1"/>
</dbReference>
<dbReference type="InterPro" id="IPR003661">
    <property type="entry name" value="HisK_dim/P_dom"/>
</dbReference>
<evidence type="ECO:0000256" key="5">
    <source>
        <dbReference type="ARBA" id="ARBA00022519"/>
    </source>
</evidence>
<accession>A0A6S5RQ85</accession>
<evidence type="ECO:0000259" key="18">
    <source>
        <dbReference type="PROSITE" id="PS50109"/>
    </source>
</evidence>
<feature type="domain" description="PAS" evidence="20">
    <location>
        <begin position="565"/>
        <end position="629"/>
    </location>
</feature>
<dbReference type="CDD" id="cd00130">
    <property type="entry name" value="PAS"/>
    <property type="match status" value="1"/>
</dbReference>
<dbReference type="SUPFAM" id="SSF47384">
    <property type="entry name" value="Homodimeric domain of signal transducing histidine kinase"/>
    <property type="match status" value="1"/>
</dbReference>
<keyword evidence="7" id="KW-0808">Transferase</keyword>
<name>A0A6S5RQ85_9GAMM</name>
<dbReference type="InterPro" id="IPR004358">
    <property type="entry name" value="Sig_transdc_His_kin-like_C"/>
</dbReference>
<dbReference type="Pfam" id="PF00072">
    <property type="entry name" value="Response_reg"/>
    <property type="match status" value="1"/>
</dbReference>
<evidence type="ECO:0000313" key="23">
    <source>
        <dbReference type="EMBL" id="BBT16437.1"/>
    </source>
</evidence>
<dbReference type="Pfam" id="PF00989">
    <property type="entry name" value="PAS"/>
    <property type="match status" value="1"/>
</dbReference>
<evidence type="ECO:0000256" key="3">
    <source>
        <dbReference type="ARBA" id="ARBA00012438"/>
    </source>
</evidence>
<dbReference type="EMBL" id="AP022213">
    <property type="protein sequence ID" value="BBT16437.1"/>
    <property type="molecule type" value="Genomic_DNA"/>
</dbReference>
<dbReference type="PROSITE" id="PS50109">
    <property type="entry name" value="HIS_KIN"/>
    <property type="match status" value="1"/>
</dbReference>
<dbReference type="PROSITE" id="PS50112">
    <property type="entry name" value="PAS"/>
    <property type="match status" value="1"/>
</dbReference>
<dbReference type="InterPro" id="IPR003594">
    <property type="entry name" value="HATPase_dom"/>
</dbReference>
<dbReference type="RefSeq" id="WP_182852553.1">
    <property type="nucleotide sequence ID" value="NZ_AP022213.1"/>
</dbReference>
<organism evidence="23 24">
    <name type="scientific">Metapseudomonas otitidis</name>
    <dbReference type="NCBI Taxonomy" id="319939"/>
    <lineage>
        <taxon>Bacteria</taxon>
        <taxon>Pseudomonadati</taxon>
        <taxon>Pseudomonadota</taxon>
        <taxon>Gammaproteobacteria</taxon>
        <taxon>Pseudomonadales</taxon>
        <taxon>Pseudomonadaceae</taxon>
        <taxon>Metapseudomonas</taxon>
    </lineage>
</organism>
<evidence type="ECO:0000259" key="21">
    <source>
        <dbReference type="PROSITE" id="PS50113"/>
    </source>
</evidence>
<keyword evidence="9 17" id="KW-0732">Signal</keyword>
<dbReference type="AlphaFoldDB" id="A0A6S5RQ85"/>
<evidence type="ECO:0000256" key="15">
    <source>
        <dbReference type="PROSITE-ProRule" id="PRU00110"/>
    </source>
</evidence>
<gene>
    <name evidence="23" type="ORF">WP8S17C03_24860</name>
</gene>
<keyword evidence="11" id="KW-0547">Nucleotide-binding</keyword>
<keyword evidence="6 16" id="KW-0597">Phosphoprotein</keyword>
<dbReference type="Proteomes" id="UP000515591">
    <property type="component" value="Chromosome"/>
</dbReference>
<feature type="chain" id="PRO_5028139719" description="histidine kinase" evidence="17">
    <location>
        <begin position="23"/>
        <end position="1185"/>
    </location>
</feature>
<dbReference type="InterPro" id="IPR036097">
    <property type="entry name" value="HisK_dim/P_sf"/>
</dbReference>
<proteinExistence type="predicted"/>
<keyword evidence="5" id="KW-0997">Cell inner membrane</keyword>
<evidence type="ECO:0000256" key="4">
    <source>
        <dbReference type="ARBA" id="ARBA00022475"/>
    </source>
</evidence>
<dbReference type="InterPro" id="IPR001638">
    <property type="entry name" value="Solute-binding_3/MltF_N"/>
</dbReference>
<dbReference type="CDD" id="cd00082">
    <property type="entry name" value="HisKA"/>
    <property type="match status" value="1"/>
</dbReference>
<evidence type="ECO:0000256" key="17">
    <source>
        <dbReference type="SAM" id="SignalP"/>
    </source>
</evidence>
<dbReference type="InterPro" id="IPR035965">
    <property type="entry name" value="PAS-like_dom_sf"/>
</dbReference>
<dbReference type="SMART" id="SM00448">
    <property type="entry name" value="REC"/>
    <property type="match status" value="1"/>
</dbReference>
<evidence type="ECO:0000259" key="19">
    <source>
        <dbReference type="PROSITE" id="PS50110"/>
    </source>
</evidence>
<dbReference type="PROSITE" id="PS50113">
    <property type="entry name" value="PAC"/>
    <property type="match status" value="1"/>
</dbReference>
<comment type="subcellular location">
    <subcellularLocation>
        <location evidence="2">Cell inner membrane</location>
        <topology evidence="2">Multi-pass membrane protein</topology>
    </subcellularLocation>
</comment>
<keyword evidence="12" id="KW-1133">Transmembrane helix</keyword>
<dbReference type="SMART" id="SM00388">
    <property type="entry name" value="HisKA"/>
    <property type="match status" value="1"/>
</dbReference>
<evidence type="ECO:0000256" key="6">
    <source>
        <dbReference type="ARBA" id="ARBA00022553"/>
    </source>
</evidence>
<dbReference type="SUPFAM" id="SSF52172">
    <property type="entry name" value="CheY-like"/>
    <property type="match status" value="1"/>
</dbReference>
<evidence type="ECO:0000256" key="7">
    <source>
        <dbReference type="ARBA" id="ARBA00022679"/>
    </source>
</evidence>
<comment type="catalytic activity">
    <reaction evidence="1">
        <text>ATP + protein L-histidine = ADP + protein N-phospho-L-histidine.</text>
        <dbReference type="EC" id="2.7.13.3"/>
    </reaction>
</comment>
<keyword evidence="10 23" id="KW-0418">Kinase</keyword>
<dbReference type="EC" id="2.7.13.3" evidence="3"/>
<protein>
    <recommendedName>
        <fullName evidence="3">histidine kinase</fullName>
        <ecNumber evidence="3">2.7.13.3</ecNumber>
    </recommendedName>
</protein>
<keyword evidence="13" id="KW-0902">Two-component regulatory system</keyword>
<dbReference type="Pfam" id="PF02518">
    <property type="entry name" value="HATPase_c"/>
    <property type="match status" value="1"/>
</dbReference>
<dbReference type="InterPro" id="IPR000014">
    <property type="entry name" value="PAS"/>
</dbReference>
<evidence type="ECO:0000256" key="16">
    <source>
        <dbReference type="PROSITE-ProRule" id="PRU00169"/>
    </source>
</evidence>
<feature type="modified residue" description="4-aspartylphosphate" evidence="16">
    <location>
        <position position="992"/>
    </location>
</feature>
<dbReference type="SMART" id="SM00062">
    <property type="entry name" value="PBPb"/>
    <property type="match status" value="2"/>
</dbReference>
<dbReference type="InterPro" id="IPR036890">
    <property type="entry name" value="HATPase_C_sf"/>
</dbReference>
<dbReference type="Gene3D" id="3.40.190.10">
    <property type="entry name" value="Periplasmic binding protein-like II"/>
    <property type="match status" value="4"/>
</dbReference>
<feature type="domain" description="Response regulatory" evidence="19">
    <location>
        <begin position="943"/>
        <end position="1064"/>
    </location>
</feature>
<evidence type="ECO:0000256" key="12">
    <source>
        <dbReference type="ARBA" id="ARBA00022989"/>
    </source>
</evidence>
<evidence type="ECO:0000256" key="13">
    <source>
        <dbReference type="ARBA" id="ARBA00023012"/>
    </source>
</evidence>
<feature type="domain" description="PAC" evidence="21">
    <location>
        <begin position="628"/>
        <end position="684"/>
    </location>
</feature>
<dbReference type="PANTHER" id="PTHR43047">
    <property type="entry name" value="TWO-COMPONENT HISTIDINE PROTEIN KINASE"/>
    <property type="match status" value="1"/>
</dbReference>
<dbReference type="SUPFAM" id="SSF53850">
    <property type="entry name" value="Periplasmic binding protein-like II"/>
    <property type="match status" value="2"/>
</dbReference>
<feature type="domain" description="HPt" evidence="22">
    <location>
        <begin position="1093"/>
        <end position="1185"/>
    </location>
</feature>
<dbReference type="Pfam" id="PF01627">
    <property type="entry name" value="Hpt"/>
    <property type="match status" value="1"/>
</dbReference>
<dbReference type="SUPFAM" id="SSF55874">
    <property type="entry name" value="ATPase domain of HSP90 chaperone/DNA topoisomerase II/histidine kinase"/>
    <property type="match status" value="1"/>
</dbReference>
<feature type="domain" description="Histidine kinase" evidence="18">
    <location>
        <begin position="702"/>
        <end position="921"/>
    </location>
</feature>
<reference evidence="23 24" key="1">
    <citation type="submission" date="2019-12" db="EMBL/GenBank/DDBJ databases">
        <title>complete genome sequences of Pseudomonas otitidis str. WP8-S17-CRE-03 isolated from wastewater treatment plant effluent.</title>
        <authorList>
            <person name="Sekizuka T."/>
            <person name="Itokawa K."/>
            <person name="Yatsu K."/>
            <person name="Inamine Y."/>
            <person name="Kuroda M."/>
        </authorList>
    </citation>
    <scope>NUCLEOTIDE SEQUENCE [LARGE SCALE GENOMIC DNA]</scope>
    <source>
        <strain evidence="23 24">WP8-S17-CRE-03</strain>
    </source>
</reference>
<dbReference type="PRINTS" id="PR00344">
    <property type="entry name" value="BCTRLSENSOR"/>
</dbReference>
<evidence type="ECO:0000259" key="20">
    <source>
        <dbReference type="PROSITE" id="PS50112"/>
    </source>
</evidence>
<dbReference type="PROSITE" id="PS50110">
    <property type="entry name" value="RESPONSE_REGULATORY"/>
    <property type="match status" value="1"/>
</dbReference>
<dbReference type="Gene3D" id="3.30.450.20">
    <property type="entry name" value="PAS domain"/>
    <property type="match status" value="1"/>
</dbReference>
<evidence type="ECO:0000313" key="24">
    <source>
        <dbReference type="Proteomes" id="UP000515591"/>
    </source>
</evidence>
<dbReference type="InterPro" id="IPR011006">
    <property type="entry name" value="CheY-like_superfamily"/>
</dbReference>
<dbReference type="FunFam" id="3.30.565.10:FF:000010">
    <property type="entry name" value="Sensor histidine kinase RcsC"/>
    <property type="match status" value="1"/>
</dbReference>
<dbReference type="GO" id="GO:0006355">
    <property type="term" value="P:regulation of DNA-templated transcription"/>
    <property type="evidence" value="ECO:0007669"/>
    <property type="project" value="InterPro"/>
</dbReference>
<sequence>MLKRRALALLALLALLAGPGWHAPAGATPPLDLAQLAELGAGLPEHPVRVAVVRPISQWPQYPGSAMLRGITHDYLARVGAFVGRTIEEVPFPSVEAAIRGLKAGEVDLLTRVTGYERREPGLAYSSPYLDDTPIIVGRRDDPCLPPDLADKRVLVLAQYLDPEQVRNAYPAAHLETVRSTAEGFDQVLSGEADAFIGDKLRVDHHMRARPGAALQNKFAANLSSGGFSFASRADDTRLLTLVDYVLGTLDEHQREIILAHWTAAPRLFSPTGAFALDSAQERWLDQQPRLRLILAEAPPYFFRDARGKWSGLGLELLKQLGDTYQLKLELLDSEGAARDRQRLARGEADLASTLDGSASPGVFYTEPFGARGWAFVVRQDASSPSSLEAMTGRRLALPRHHPLIDYLEKRYPAITLVRTENAPQAMERVRLGEVDASLDNLGGSPSHLQWLERQGLRLGQRVEAASPAQMLAVSGQVPELRGILDKLLGSLAQSGEFGDGIKLLAAPANGWLERLPEDFWHLSILALVVVALSLLWNWRLRREIRQRREAQEQLSDQLAFQFSLLNGLPTPLYVRDLQGRLSTCNRAYEQFFGCDLEQLRGTTVRQQGIAPASLAQAMEAEYQLLQQNRQPRFFDGRIEIDGREHDLYQWVVPFYSAGGQLQGLLGGWIDISDRKALETELREARRDALQASAAKGRFLATMSHELRTPLNALVGLLELEARAQAAPSENLRIAQQSATSMIALIGNILDLDRIENGRMQLALEPVAPLPLLRGALDLFGAQARSKGLELELDCKLPADRRYRLDPLRLRQVLFNLLGNAVKFTAHGRVRLVARVEDTAPGQSRLVLMVSDTGIGIPRHMQDRILEPYQQGGAQTARHYGGSGLGLSICHHLVGLMGGRLWLESEPGQGCEVGVELPAAWEAAAEPLEAPVVEATGATRVLRALVVDDLSINGLVLVQQLEALGHQARFVGDGDSALAALEEEAFDLLITDCNMPDMDGYALTGAVRDREAQGQGQGPRLRIVGYTASALADEAQRCHEAGMDDLMVKPVTLGRLAEALACQAQAEPDGEAPAEQPGALFDLGHLEGIRGADPTLLATLMEELQRNLGDELERLGQVPDGTSTERYVAQTAHRLGGLACTIDSPALMKACERLRRAEDEHRPAALDALRGVLQALLEQVRQRTA</sequence>
<evidence type="ECO:0000256" key="1">
    <source>
        <dbReference type="ARBA" id="ARBA00000085"/>
    </source>
</evidence>
<dbReference type="Gene3D" id="1.10.287.130">
    <property type="match status" value="1"/>
</dbReference>
<dbReference type="CDD" id="cd17546">
    <property type="entry name" value="REC_hyHK_CKI1_RcsC-like"/>
    <property type="match status" value="1"/>
</dbReference>
<dbReference type="InterPro" id="IPR036641">
    <property type="entry name" value="HPT_dom_sf"/>
</dbReference>
<dbReference type="NCBIfam" id="TIGR00229">
    <property type="entry name" value="sensory_box"/>
    <property type="match status" value="1"/>
</dbReference>
<dbReference type="Gene3D" id="1.20.120.160">
    <property type="entry name" value="HPT domain"/>
    <property type="match status" value="1"/>
</dbReference>
<evidence type="ECO:0000256" key="10">
    <source>
        <dbReference type="ARBA" id="ARBA00022777"/>
    </source>
</evidence>
<dbReference type="InterPro" id="IPR000700">
    <property type="entry name" value="PAS-assoc_C"/>
</dbReference>
<dbReference type="PROSITE" id="PS50894">
    <property type="entry name" value="HPT"/>
    <property type="match status" value="1"/>
</dbReference>
<dbReference type="GO" id="GO:0005886">
    <property type="term" value="C:plasma membrane"/>
    <property type="evidence" value="ECO:0007669"/>
    <property type="project" value="UniProtKB-SubCell"/>
</dbReference>
<dbReference type="SUPFAM" id="SSF47226">
    <property type="entry name" value="Histidine-containing phosphotransfer domain, HPT domain"/>
    <property type="match status" value="1"/>
</dbReference>
<dbReference type="Pfam" id="PF00512">
    <property type="entry name" value="HisKA"/>
    <property type="match status" value="1"/>
</dbReference>
<dbReference type="GO" id="GO:0000155">
    <property type="term" value="F:phosphorelay sensor kinase activity"/>
    <property type="evidence" value="ECO:0007669"/>
    <property type="project" value="InterPro"/>
</dbReference>
<dbReference type="Gene3D" id="3.40.50.2300">
    <property type="match status" value="1"/>
</dbReference>
<dbReference type="InterPro" id="IPR008207">
    <property type="entry name" value="Sig_transdc_His_kin_Hpt_dom"/>
</dbReference>
<keyword evidence="8" id="KW-0812">Transmembrane</keyword>
<evidence type="ECO:0000256" key="14">
    <source>
        <dbReference type="ARBA" id="ARBA00023136"/>
    </source>
</evidence>
<keyword evidence="4" id="KW-1003">Cell membrane</keyword>
<evidence type="ECO:0000256" key="8">
    <source>
        <dbReference type="ARBA" id="ARBA00022692"/>
    </source>
</evidence>